<dbReference type="EMBL" id="MW435847">
    <property type="protein sequence ID" value="QTK21661.1"/>
    <property type="molecule type" value="Genomic_DNA"/>
</dbReference>
<evidence type="ECO:0000256" key="3">
    <source>
        <dbReference type="ARBA" id="ARBA00023274"/>
    </source>
</evidence>
<gene>
    <name evidence="4" type="primary">rpl6</name>
</gene>
<comment type="similarity">
    <text evidence="1">Belongs to the universal ribosomal protein uL6 family.</text>
</comment>
<name>A0A8A6W2B5_9STRA</name>
<dbReference type="GO" id="GO:0006412">
    <property type="term" value="P:translation"/>
    <property type="evidence" value="ECO:0007669"/>
    <property type="project" value="InterPro"/>
</dbReference>
<dbReference type="InterPro" id="IPR000702">
    <property type="entry name" value="Ribosomal_uL6-like"/>
</dbReference>
<reference evidence="4" key="1">
    <citation type="submission" date="2021-01" db="EMBL/GenBank/DDBJ databases">
        <authorList>
            <person name="Huang H."/>
            <person name="Chen N."/>
        </authorList>
    </citation>
    <scope>NUCLEOTIDE SEQUENCE</scope>
</reference>
<dbReference type="GO" id="GO:0005840">
    <property type="term" value="C:ribosome"/>
    <property type="evidence" value="ECO:0007669"/>
    <property type="project" value="UniProtKB-KW"/>
</dbReference>
<dbReference type="InterPro" id="IPR036789">
    <property type="entry name" value="Ribosomal_uL6-like_a/b-dom_sf"/>
</dbReference>
<keyword evidence="2 4" id="KW-0689">Ribosomal protein</keyword>
<dbReference type="SUPFAM" id="SSF56053">
    <property type="entry name" value="Ribosomal protein L6"/>
    <property type="match status" value="1"/>
</dbReference>
<dbReference type="PIRSF" id="PIRSF002162">
    <property type="entry name" value="Ribosomal_L6"/>
    <property type="match status" value="1"/>
</dbReference>
<keyword evidence="4" id="KW-0496">Mitochondrion</keyword>
<dbReference type="Gene3D" id="3.90.930.12">
    <property type="entry name" value="Ribosomal protein L6, alpha-beta domain"/>
    <property type="match status" value="1"/>
</dbReference>
<proteinExistence type="inferred from homology"/>
<dbReference type="GO" id="GO:0003735">
    <property type="term" value="F:structural constituent of ribosome"/>
    <property type="evidence" value="ECO:0007669"/>
    <property type="project" value="InterPro"/>
</dbReference>
<dbReference type="RefSeq" id="YP_010248466.1">
    <property type="nucleotide sequence ID" value="NC_060315.1"/>
</dbReference>
<keyword evidence="3" id="KW-0687">Ribonucleoprotein</keyword>
<geneLocation type="mitochondrion" evidence="4"/>
<sequence>MLKKIKIPKNISVLFNYKTNFFIIKGPLDSKFIKCPFKIFFIKNKRHIVIVNNSFSKKFNSKNKEKNLYFFIIKKFFLEVSKVLTKKLIFVGLGYRFFFLDTPIPILKLKLGYSHDIFFKPSLNLKYNYVKNTSLFLQSTCFNFLNLISAQIKTYKKPNAYKKKGIYYAKEKTFLKKFKKI</sequence>
<evidence type="ECO:0000313" key="4">
    <source>
        <dbReference type="EMBL" id="QTK21661.1"/>
    </source>
</evidence>
<dbReference type="GO" id="GO:0019843">
    <property type="term" value="F:rRNA binding"/>
    <property type="evidence" value="ECO:0007669"/>
    <property type="project" value="InterPro"/>
</dbReference>
<protein>
    <submittedName>
        <fullName evidence="4">Ribosomal protein L6</fullName>
    </submittedName>
</protein>
<dbReference type="PRINTS" id="PR00059">
    <property type="entry name" value="RIBOSOMALL6"/>
</dbReference>
<dbReference type="GO" id="GO:1990904">
    <property type="term" value="C:ribonucleoprotein complex"/>
    <property type="evidence" value="ECO:0007669"/>
    <property type="project" value="UniProtKB-KW"/>
</dbReference>
<evidence type="ECO:0000256" key="1">
    <source>
        <dbReference type="ARBA" id="ARBA00009356"/>
    </source>
</evidence>
<dbReference type="AlphaFoldDB" id="A0A8A6W2B5"/>
<organism evidence="4">
    <name type="scientific">Coscinodiscus granii</name>
    <dbReference type="NCBI Taxonomy" id="265552"/>
    <lineage>
        <taxon>Eukaryota</taxon>
        <taxon>Sar</taxon>
        <taxon>Stramenopiles</taxon>
        <taxon>Ochrophyta</taxon>
        <taxon>Bacillariophyta</taxon>
        <taxon>Coscinodiscophyceae</taxon>
        <taxon>Coscinodiscophycidae</taxon>
        <taxon>Coscinodiscales</taxon>
        <taxon>Coscinodiscaceae</taxon>
        <taxon>Coscinodiscus</taxon>
    </lineage>
</organism>
<evidence type="ECO:0000256" key="2">
    <source>
        <dbReference type="ARBA" id="ARBA00022980"/>
    </source>
</evidence>
<dbReference type="InterPro" id="IPR019906">
    <property type="entry name" value="Ribosomal_uL6_bac-type"/>
</dbReference>
<accession>A0A8A6W2B5</accession>
<dbReference type="GeneID" id="70637855"/>